<comment type="caution">
    <text evidence="1">The sequence shown here is derived from an EMBL/GenBank/DDBJ whole genome shotgun (WGS) entry which is preliminary data.</text>
</comment>
<organism evidence="1 2">
    <name type="scientific">Ameca splendens</name>
    <dbReference type="NCBI Taxonomy" id="208324"/>
    <lineage>
        <taxon>Eukaryota</taxon>
        <taxon>Metazoa</taxon>
        <taxon>Chordata</taxon>
        <taxon>Craniata</taxon>
        <taxon>Vertebrata</taxon>
        <taxon>Euteleostomi</taxon>
        <taxon>Actinopterygii</taxon>
        <taxon>Neopterygii</taxon>
        <taxon>Teleostei</taxon>
        <taxon>Neoteleostei</taxon>
        <taxon>Acanthomorphata</taxon>
        <taxon>Ovalentaria</taxon>
        <taxon>Atherinomorphae</taxon>
        <taxon>Cyprinodontiformes</taxon>
        <taxon>Goodeidae</taxon>
        <taxon>Ameca</taxon>
    </lineage>
</organism>
<accession>A0ABV0Z4C9</accession>
<sequence>MNTNKRAELLYGSSMNPLLHLKAFLLSSYYLNIIKFLTTFTETCKTLSSASRHFFWIPQTSGNSYVGAFPYGKTGIWHYSSPFRLVE</sequence>
<gene>
    <name evidence="1" type="ORF">AMECASPLE_029042</name>
</gene>
<dbReference type="Proteomes" id="UP001469553">
    <property type="component" value="Unassembled WGS sequence"/>
</dbReference>
<keyword evidence="2" id="KW-1185">Reference proteome</keyword>
<evidence type="ECO:0000313" key="1">
    <source>
        <dbReference type="EMBL" id="MEQ2300742.1"/>
    </source>
</evidence>
<dbReference type="EMBL" id="JAHRIP010050297">
    <property type="protein sequence ID" value="MEQ2300742.1"/>
    <property type="molecule type" value="Genomic_DNA"/>
</dbReference>
<evidence type="ECO:0000313" key="2">
    <source>
        <dbReference type="Proteomes" id="UP001469553"/>
    </source>
</evidence>
<protein>
    <submittedName>
        <fullName evidence="1">Uncharacterized protein</fullName>
    </submittedName>
</protein>
<proteinExistence type="predicted"/>
<reference evidence="1 2" key="1">
    <citation type="submission" date="2021-06" db="EMBL/GenBank/DDBJ databases">
        <authorList>
            <person name="Palmer J.M."/>
        </authorList>
    </citation>
    <scope>NUCLEOTIDE SEQUENCE [LARGE SCALE GENOMIC DNA]</scope>
    <source>
        <strain evidence="1 2">AS_MEX2019</strain>
        <tissue evidence="1">Muscle</tissue>
    </source>
</reference>
<name>A0ABV0Z4C9_9TELE</name>